<keyword evidence="1" id="KW-0472">Membrane</keyword>
<feature type="transmembrane region" description="Helical" evidence="1">
    <location>
        <begin position="137"/>
        <end position="159"/>
    </location>
</feature>
<dbReference type="EMBL" id="SRYE01000002">
    <property type="protein sequence ID" value="TGY62742.1"/>
    <property type="molecule type" value="Genomic_DNA"/>
</dbReference>
<keyword evidence="1" id="KW-0812">Transmembrane</keyword>
<feature type="transmembrane region" description="Helical" evidence="1">
    <location>
        <begin position="65"/>
        <end position="91"/>
    </location>
</feature>
<feature type="transmembrane region" description="Helical" evidence="1">
    <location>
        <begin position="165"/>
        <end position="183"/>
    </location>
</feature>
<evidence type="ECO:0000313" key="3">
    <source>
        <dbReference type="Proteomes" id="UP000310263"/>
    </source>
</evidence>
<dbReference type="Pfam" id="PF12822">
    <property type="entry name" value="ECF_trnsprt"/>
    <property type="match status" value="1"/>
</dbReference>
<keyword evidence="3" id="KW-1185">Reference proteome</keyword>
<dbReference type="InterPro" id="IPR024529">
    <property type="entry name" value="ECF_trnsprt_substrate-spec"/>
</dbReference>
<keyword evidence="1" id="KW-1133">Transmembrane helix</keyword>
<feature type="transmembrane region" description="Helical" evidence="1">
    <location>
        <begin position="20"/>
        <end position="44"/>
    </location>
</feature>
<dbReference type="AlphaFoldDB" id="A0A4S2F2X5"/>
<evidence type="ECO:0000313" key="2">
    <source>
        <dbReference type="EMBL" id="TGY62742.1"/>
    </source>
</evidence>
<gene>
    <name evidence="2" type="ORF">E5334_04900</name>
</gene>
<dbReference type="OrthoDB" id="9815422at2"/>
<dbReference type="Proteomes" id="UP000310263">
    <property type="component" value="Unassembled WGS sequence"/>
</dbReference>
<feature type="transmembrane region" description="Helical" evidence="1">
    <location>
        <begin position="97"/>
        <end position="117"/>
    </location>
</feature>
<evidence type="ECO:0000256" key="1">
    <source>
        <dbReference type="SAM" id="Phobius"/>
    </source>
</evidence>
<comment type="caution">
    <text evidence="2">The sequence shown here is derived from an EMBL/GenBank/DDBJ whole genome shotgun (WGS) entry which is preliminary data.</text>
</comment>
<protein>
    <submittedName>
        <fullName evidence="2">ECF transporter S component</fullName>
    </submittedName>
</protein>
<reference evidence="2 3" key="1">
    <citation type="submission" date="2019-04" db="EMBL/GenBank/DDBJ databases">
        <title>Microbes associate with the intestines of laboratory mice.</title>
        <authorList>
            <person name="Navarre W."/>
            <person name="Wong E."/>
            <person name="Huang K."/>
            <person name="Tropini C."/>
            <person name="Ng K."/>
            <person name="Yu B."/>
        </authorList>
    </citation>
    <scope>NUCLEOTIDE SEQUENCE [LARGE SCALE GENOMIC DNA]</scope>
    <source>
        <strain evidence="2 3">NM07_P-09</strain>
    </source>
</reference>
<name>A0A4S2F2X5_9ACTN</name>
<organism evidence="2 3">
    <name type="scientific">Muricaecibacterium torontonense</name>
    <dbReference type="NCBI Taxonomy" id="3032871"/>
    <lineage>
        <taxon>Bacteria</taxon>
        <taxon>Bacillati</taxon>
        <taxon>Actinomycetota</taxon>
        <taxon>Coriobacteriia</taxon>
        <taxon>Coriobacteriales</taxon>
        <taxon>Atopobiaceae</taxon>
        <taxon>Muricaecibacterium</taxon>
    </lineage>
</organism>
<proteinExistence type="predicted"/>
<accession>A0A4S2F2X5</accession>
<dbReference type="GO" id="GO:0022857">
    <property type="term" value="F:transmembrane transporter activity"/>
    <property type="evidence" value="ECO:0007669"/>
    <property type="project" value="InterPro"/>
</dbReference>
<sequence length="198" mass="20383">MRGEAMSALVSVLERPLPKIRVQAAAGALAVASAVVLPQIVHWAGAMMGVGTGLGEMLLPMHLPILVVGLLVGPWAGCAAGLLSPLVSFALSGMPGIPMLPLMVLELGAYGLVAGLVRSAKCPVLLKVIAAQIVGRLVRGFAFCAVSAMLPGVALAILWNTTLAGLPGLVCQWALIPLIIMMLDRKAIRQGEEGLLDA</sequence>
<dbReference type="Gene3D" id="1.10.1760.20">
    <property type="match status" value="1"/>
</dbReference>